<evidence type="ECO:0000256" key="2">
    <source>
        <dbReference type="SAM" id="MobiDB-lite"/>
    </source>
</evidence>
<dbReference type="PANTHER" id="PTHR35788">
    <property type="entry name" value="EXPORTED PROTEIN-RELATED"/>
    <property type="match status" value="1"/>
</dbReference>
<reference evidence="5" key="2">
    <citation type="submission" date="2022-11" db="EMBL/GenBank/DDBJ databases">
        <title>Draft genome sequence of Sellimonas catena strain 18CBH55.</title>
        <authorList>
            <person name="Hisatomi A."/>
            <person name="Ohkuma M."/>
            <person name="Sakamoto M."/>
        </authorList>
    </citation>
    <scope>NUCLEOTIDE SEQUENCE</scope>
    <source>
        <strain evidence="5">18CBH55</strain>
    </source>
</reference>
<dbReference type="InterPro" id="IPR011098">
    <property type="entry name" value="G5_dom"/>
</dbReference>
<reference evidence="5" key="3">
    <citation type="journal article" date="2023" name="Int. J. Syst. Evol. Microbiol.">
        <title>Sellimonas catena sp. nov., isolated from human faeces.</title>
        <authorList>
            <person name="Hisatomi A."/>
            <person name="Ohkuma M."/>
            <person name="Sakamoto M."/>
        </authorList>
    </citation>
    <scope>NUCLEOTIDE SEQUENCE</scope>
    <source>
        <strain evidence="5">18CBH55</strain>
    </source>
</reference>
<evidence type="ECO:0000313" key="5">
    <source>
        <dbReference type="EMBL" id="GLG90973.1"/>
    </source>
</evidence>
<organism evidence="5 6">
    <name type="scientific">Sellimonas catena</name>
    <dbReference type="NCBI Taxonomy" id="2994035"/>
    <lineage>
        <taxon>Bacteria</taxon>
        <taxon>Bacillati</taxon>
        <taxon>Bacillota</taxon>
        <taxon>Clostridia</taxon>
        <taxon>Lachnospirales</taxon>
        <taxon>Lachnospiraceae</taxon>
        <taxon>Sellimonas</taxon>
    </lineage>
</organism>
<dbReference type="InterPro" id="IPR007391">
    <property type="entry name" value="Vancomycin_resist_VanW"/>
</dbReference>
<gene>
    <name evidence="5" type="ORF">Selli2_24000</name>
</gene>
<dbReference type="Proteomes" id="UP001145094">
    <property type="component" value="Unassembled WGS sequence"/>
</dbReference>
<dbReference type="InterPro" id="IPR052913">
    <property type="entry name" value="Glycopeptide_resist_protein"/>
</dbReference>
<comment type="caution">
    <text evidence="5">The sequence shown here is derived from an EMBL/GenBank/DDBJ whole genome shotgun (WGS) entry which is preliminary data.</text>
</comment>
<dbReference type="PANTHER" id="PTHR35788:SF1">
    <property type="entry name" value="EXPORTED PROTEIN"/>
    <property type="match status" value="1"/>
</dbReference>
<name>A0A9W6CJC5_9FIRM</name>
<dbReference type="InterPro" id="IPR022029">
    <property type="entry name" value="YoaR-like_PG-bd"/>
</dbReference>
<feature type="transmembrane region" description="Helical" evidence="3">
    <location>
        <begin position="29"/>
        <end position="48"/>
    </location>
</feature>
<feature type="domain" description="G5" evidence="4">
    <location>
        <begin position="383"/>
        <end position="463"/>
    </location>
</feature>
<keyword evidence="1" id="KW-0732">Signal</keyword>
<evidence type="ECO:0000256" key="3">
    <source>
        <dbReference type="SAM" id="Phobius"/>
    </source>
</evidence>
<evidence type="ECO:0000313" key="6">
    <source>
        <dbReference type="Proteomes" id="UP001145094"/>
    </source>
</evidence>
<protein>
    <recommendedName>
        <fullName evidence="4">G5 domain-containing protein</fullName>
    </recommendedName>
</protein>
<sequence>MVGAPMGERKKENPKHTQRRMSAAQKRKFIALAGLAFLCALFVIGIFYSSVYRYVHRMDREQIEQNVFVQGVDVSGMTEKEALEKLEDRWTVMKHTPVTLKADGKTAQVTVSELGIRQGDLVSLVKEASEYGKHGNLYQRYRKIRQAKKEKVEYEDDYQIDEETAEKVLEEKTADFFEEAVNAKITRVGGVFQITDEKDGEKAAVQDVLDEIVDRLGDLEKVKDVEIEVKSEKDEPNISRDDLEAVQDELGSASVEIRNDETRQELLTLTGDLNGQIVMPEKELSLQKVLEEHSGEEMSQEALDLMATSLYDAALYAETGISERHESETLSEYVDAGMEAVLSEEKDLKIENTTELPLYIEAYINGDEELVCTIYGEETREKERSISFKTETEEKEDSEVATVYEEDAALAAGKTEVKESGSPESTVTLLKIVKEDGEKSDEEEVGASEYDAVSRIVSVGTKTDDEKTKEALKEAVATQDQETIERAVEQARNSKGQER</sequence>
<dbReference type="SMART" id="SM01208">
    <property type="entry name" value="G5"/>
    <property type="match status" value="1"/>
</dbReference>
<dbReference type="EMBL" id="BSCH01000015">
    <property type="protein sequence ID" value="GLG90973.1"/>
    <property type="molecule type" value="Genomic_DNA"/>
</dbReference>
<keyword evidence="3" id="KW-0472">Membrane</keyword>
<accession>A0A9W6CJC5</accession>
<dbReference type="Pfam" id="PF12229">
    <property type="entry name" value="PG_binding_4"/>
    <property type="match status" value="1"/>
</dbReference>
<keyword evidence="3" id="KW-1133">Transmembrane helix</keyword>
<dbReference type="Gene3D" id="2.20.230.10">
    <property type="entry name" value="Resuscitation-promoting factor rpfb"/>
    <property type="match status" value="1"/>
</dbReference>
<dbReference type="Pfam" id="PF04294">
    <property type="entry name" value="VanW"/>
    <property type="match status" value="1"/>
</dbReference>
<feature type="region of interest" description="Disordered" evidence="2">
    <location>
        <begin position="1"/>
        <end position="20"/>
    </location>
</feature>
<reference evidence="5" key="1">
    <citation type="submission" date="2022-11" db="EMBL/GenBank/DDBJ databases">
        <title>Draft genome sequence of Sellimonas catena strain 18CBH55.</title>
        <authorList>
            <person name="Atsushi H."/>
            <person name="Moriya O."/>
            <person name="Mitsuo S."/>
        </authorList>
    </citation>
    <scope>NUCLEOTIDE SEQUENCE</scope>
    <source>
        <strain evidence="5">18CBH55</strain>
    </source>
</reference>
<evidence type="ECO:0000256" key="1">
    <source>
        <dbReference type="ARBA" id="ARBA00022729"/>
    </source>
</evidence>
<evidence type="ECO:0000259" key="4">
    <source>
        <dbReference type="PROSITE" id="PS51109"/>
    </source>
</evidence>
<keyword evidence="3" id="KW-0812">Transmembrane</keyword>
<proteinExistence type="predicted"/>
<dbReference type="AlphaFoldDB" id="A0A9W6CJC5"/>
<dbReference type="Pfam" id="PF07501">
    <property type="entry name" value="G5"/>
    <property type="match status" value="1"/>
</dbReference>
<dbReference type="PROSITE" id="PS51109">
    <property type="entry name" value="G5"/>
    <property type="match status" value="1"/>
</dbReference>
<feature type="region of interest" description="Disordered" evidence="2">
    <location>
        <begin position="475"/>
        <end position="499"/>
    </location>
</feature>